<feature type="domain" description="HNH nuclease" evidence="1">
    <location>
        <begin position="195"/>
        <end position="254"/>
    </location>
</feature>
<dbReference type="PANTHER" id="PTHR41286:SF1">
    <property type="entry name" value="HNH NUCLEASE YAJD-RELATED"/>
    <property type="match status" value="1"/>
</dbReference>
<organism evidence="2 3">
    <name type="scientific">Bacillus phage vB_BanS_Sophrita</name>
    <dbReference type="NCBI Taxonomy" id="2894790"/>
    <lineage>
        <taxon>Viruses</taxon>
        <taxon>Duplodnaviria</taxon>
        <taxon>Heunggongvirae</taxon>
        <taxon>Uroviricota</taxon>
        <taxon>Caudoviricetes</taxon>
        <taxon>Joanripponvirinae</taxon>
        <taxon>Sophritavirus</taxon>
        <taxon>Sophritavirus sophrita</taxon>
    </lineage>
</organism>
<gene>
    <name evidence="2" type="ORF">SOPHRITA_256</name>
</gene>
<dbReference type="PANTHER" id="PTHR41286">
    <property type="entry name" value="HNH NUCLEASE YAJD-RELATED"/>
    <property type="match status" value="1"/>
</dbReference>
<accession>A0AAE8YU70</accession>
<evidence type="ECO:0000313" key="2">
    <source>
        <dbReference type="EMBL" id="UGO50843.1"/>
    </source>
</evidence>
<dbReference type="Proteomes" id="UP000827460">
    <property type="component" value="Segment"/>
</dbReference>
<protein>
    <submittedName>
        <fullName evidence="2">Histone-lysine n-methyltransferase</fullName>
    </submittedName>
</protein>
<dbReference type="EMBL" id="OK499991">
    <property type="protein sequence ID" value="UGO50843.1"/>
    <property type="molecule type" value="Genomic_DNA"/>
</dbReference>
<reference evidence="2" key="1">
    <citation type="submission" date="2021-10" db="EMBL/GenBank/DDBJ databases">
        <authorList>
            <person name="Lavering E.D."/>
            <person name="James R."/>
            <person name="Fairholm J.D."/>
            <person name="Ogilvie B.H."/>
            <person name="Thurgood T.L."/>
            <person name="Robison R.A."/>
            <person name="Grose J.H."/>
        </authorList>
    </citation>
    <scope>NUCLEOTIDE SEQUENCE</scope>
</reference>
<dbReference type="InterPro" id="IPR003615">
    <property type="entry name" value="HNH_nuc"/>
</dbReference>
<sequence length="274" mass="32207">MIKYCIICDSEIPRGQMSYSNKKYQAKKYCCAECHHVDMKKEFEYKCADCQKKVIRTKEGIKTNVFCNDTCKGRYVGKKNKNGKPTQEKKNYKITCQFCEIESVVTYSRRNRKFCNQNCRASYNAKKNNQTNRVEVLCNNCDKKFEKVPSDIKNLNFCKTDCMYEYYSKEGLFSGENSGTWNGGKITYYGKNWLSQRRKVRKRDNYTCQKCGIHENEYGQELSVHHKKPFVMFDDYIEANQDDNLTCVCEPCHREIHSGDNHPSKFKKSVDDIV</sequence>
<keyword evidence="3" id="KW-1185">Reference proteome</keyword>
<evidence type="ECO:0000259" key="1">
    <source>
        <dbReference type="SMART" id="SM00507"/>
    </source>
</evidence>
<name>A0AAE8YU70_9CAUD</name>
<evidence type="ECO:0000313" key="3">
    <source>
        <dbReference type="Proteomes" id="UP000827460"/>
    </source>
</evidence>
<dbReference type="SMART" id="SM00507">
    <property type="entry name" value="HNHc"/>
    <property type="match status" value="1"/>
</dbReference>
<proteinExistence type="predicted"/>
<dbReference type="CDD" id="cd00085">
    <property type="entry name" value="HNHc"/>
    <property type="match status" value="1"/>
</dbReference>